<evidence type="ECO:0000313" key="4">
    <source>
        <dbReference type="Proteomes" id="UP000221165"/>
    </source>
</evidence>
<dbReference type="AlphaFoldDB" id="A0A2C6JWU7"/>
<reference evidence="3 4" key="1">
    <citation type="journal article" date="2017" name="Int. J. Parasitol.">
        <title>The genome of the protozoan parasite Cystoisospora suis and a reverse vaccinology approach to identify vaccine candidates.</title>
        <authorList>
            <person name="Palmieri N."/>
            <person name="Shrestha A."/>
            <person name="Ruttkowski B."/>
            <person name="Beck T."/>
            <person name="Vogl C."/>
            <person name="Tomley F."/>
            <person name="Blake D.P."/>
            <person name="Joachim A."/>
        </authorList>
    </citation>
    <scope>NUCLEOTIDE SEQUENCE [LARGE SCALE GENOMIC DNA]</scope>
    <source>
        <strain evidence="3 4">Wien I</strain>
    </source>
</reference>
<dbReference type="EMBL" id="MIGC01003663">
    <property type="protein sequence ID" value="PHJ19071.1"/>
    <property type="molecule type" value="Genomic_DNA"/>
</dbReference>
<dbReference type="Proteomes" id="UP000221165">
    <property type="component" value="Unassembled WGS sequence"/>
</dbReference>
<feature type="region of interest" description="Disordered" evidence="1">
    <location>
        <begin position="69"/>
        <end position="88"/>
    </location>
</feature>
<dbReference type="InterPro" id="IPR056324">
    <property type="entry name" value="Microp_apicomplexa_19"/>
</dbReference>
<gene>
    <name evidence="3" type="ORF">CSUI_007104</name>
</gene>
<protein>
    <submittedName>
        <fullName evidence="3">Cytoplasmic protein cyt16</fullName>
    </submittedName>
</protein>
<feature type="domain" description="Microprotein" evidence="2">
    <location>
        <begin position="112"/>
        <end position="198"/>
    </location>
</feature>
<dbReference type="GeneID" id="94430465"/>
<organism evidence="3 4">
    <name type="scientific">Cystoisospora suis</name>
    <dbReference type="NCBI Taxonomy" id="483139"/>
    <lineage>
        <taxon>Eukaryota</taxon>
        <taxon>Sar</taxon>
        <taxon>Alveolata</taxon>
        <taxon>Apicomplexa</taxon>
        <taxon>Conoidasida</taxon>
        <taxon>Coccidia</taxon>
        <taxon>Eucoccidiorida</taxon>
        <taxon>Eimeriorina</taxon>
        <taxon>Sarcocystidae</taxon>
        <taxon>Cystoisospora</taxon>
    </lineage>
</organism>
<evidence type="ECO:0000313" key="3">
    <source>
        <dbReference type="EMBL" id="PHJ19071.1"/>
    </source>
</evidence>
<comment type="caution">
    <text evidence="3">The sequence shown here is derived from an EMBL/GenBank/DDBJ whole genome shotgun (WGS) entry which is preliminary data.</text>
</comment>
<name>A0A2C6JWU7_9APIC</name>
<proteinExistence type="predicted"/>
<keyword evidence="4" id="KW-1185">Reference proteome</keyword>
<evidence type="ECO:0000259" key="2">
    <source>
        <dbReference type="Pfam" id="PF23533"/>
    </source>
</evidence>
<dbReference type="VEuPathDB" id="ToxoDB:CSUI_007104"/>
<dbReference type="Pfam" id="PF23533">
    <property type="entry name" value="Microp_apicomplexa_19"/>
    <property type="match status" value="1"/>
</dbReference>
<evidence type="ECO:0000256" key="1">
    <source>
        <dbReference type="SAM" id="MobiDB-lite"/>
    </source>
</evidence>
<dbReference type="RefSeq" id="XP_067920773.1">
    <property type="nucleotide sequence ID" value="XM_068067254.1"/>
</dbReference>
<sequence length="213" mass="23016">MKPVLTSISMAAAQRLRSALLPRSLSPSLYPVPSSPLSFPLRCPSFFSSSCQSTDSSVSRSAVGRFQTGRAGGRRSWKKADGKNSGQGSKYAATGGLGCMVAASPLLFTEYDKTSDPKSELIFMAGNALSYCTEQFFENEYGQSIFMVVLGLVYLAMLGYEGKVHGAVWRMKHVFGTNFRMVGHPRYAYALPKNPLLQDTTTAAGEARAAAKK</sequence>
<dbReference type="OrthoDB" id="331256at2759"/>
<accession>A0A2C6JWU7</accession>